<gene>
    <name evidence="2" type="ORF">NA57DRAFT_78178</name>
</gene>
<dbReference type="Proteomes" id="UP000799772">
    <property type="component" value="Unassembled WGS sequence"/>
</dbReference>
<dbReference type="OrthoDB" id="4820635at2759"/>
<dbReference type="EMBL" id="ML978129">
    <property type="protein sequence ID" value="KAF2096573.1"/>
    <property type="molecule type" value="Genomic_DNA"/>
</dbReference>
<sequence length="302" mass="32765">MADPSYTKSAAEVSYSSLPATPLRDGEVSANAPTSGKDSDTVATKMSTTEDNAQLQSTNRALPSEAPGEPAKSEDSLKEHGDSIESSIDGDNPKKADNENGAKAPTVHLRHSRDTGIDSDSGTDDEETMHAASELTSSSLYEAYVEKLERENGPDPNHDKEMAPKLVKGFIDYVRTLERRVTILESGMGKGLPTGPPAPPTVKQKEVVPEVKFFNAANEVDPDGDFIPRKATEEDTYSSATADRCLIRVLYNWNTDEYDIGRVLSLDGKQQPEPEDIDIVAIGIESVHIWSFFSGHGGPWNL</sequence>
<evidence type="ECO:0000313" key="3">
    <source>
        <dbReference type="Proteomes" id="UP000799772"/>
    </source>
</evidence>
<dbReference type="AlphaFoldDB" id="A0A9P4IAP7"/>
<evidence type="ECO:0000313" key="2">
    <source>
        <dbReference type="EMBL" id="KAF2096573.1"/>
    </source>
</evidence>
<name>A0A9P4IAP7_9PEZI</name>
<feature type="compositionally biased region" description="Basic and acidic residues" evidence="1">
    <location>
        <begin position="91"/>
        <end position="100"/>
    </location>
</feature>
<comment type="caution">
    <text evidence="2">The sequence shown here is derived from an EMBL/GenBank/DDBJ whole genome shotgun (WGS) entry which is preliminary data.</text>
</comment>
<protein>
    <submittedName>
        <fullName evidence="2">Uncharacterized protein</fullName>
    </submittedName>
</protein>
<feature type="compositionally biased region" description="Polar residues" evidence="1">
    <location>
        <begin position="31"/>
        <end position="61"/>
    </location>
</feature>
<organism evidence="2 3">
    <name type="scientific">Rhizodiscina lignyota</name>
    <dbReference type="NCBI Taxonomy" id="1504668"/>
    <lineage>
        <taxon>Eukaryota</taxon>
        <taxon>Fungi</taxon>
        <taxon>Dikarya</taxon>
        <taxon>Ascomycota</taxon>
        <taxon>Pezizomycotina</taxon>
        <taxon>Dothideomycetes</taxon>
        <taxon>Pleosporomycetidae</taxon>
        <taxon>Aulographales</taxon>
        <taxon>Rhizodiscinaceae</taxon>
        <taxon>Rhizodiscina</taxon>
    </lineage>
</organism>
<evidence type="ECO:0000256" key="1">
    <source>
        <dbReference type="SAM" id="MobiDB-lite"/>
    </source>
</evidence>
<feature type="region of interest" description="Disordered" evidence="1">
    <location>
        <begin position="1"/>
        <end position="134"/>
    </location>
</feature>
<proteinExistence type="predicted"/>
<feature type="compositionally biased region" description="Basic and acidic residues" evidence="1">
    <location>
        <begin position="71"/>
        <end position="83"/>
    </location>
</feature>
<reference evidence="2" key="1">
    <citation type="journal article" date="2020" name="Stud. Mycol.">
        <title>101 Dothideomycetes genomes: a test case for predicting lifestyles and emergence of pathogens.</title>
        <authorList>
            <person name="Haridas S."/>
            <person name="Albert R."/>
            <person name="Binder M."/>
            <person name="Bloem J."/>
            <person name="Labutti K."/>
            <person name="Salamov A."/>
            <person name="Andreopoulos B."/>
            <person name="Baker S."/>
            <person name="Barry K."/>
            <person name="Bills G."/>
            <person name="Bluhm B."/>
            <person name="Cannon C."/>
            <person name="Castanera R."/>
            <person name="Culley D."/>
            <person name="Daum C."/>
            <person name="Ezra D."/>
            <person name="Gonzalez J."/>
            <person name="Henrissat B."/>
            <person name="Kuo A."/>
            <person name="Liang C."/>
            <person name="Lipzen A."/>
            <person name="Lutzoni F."/>
            <person name="Magnuson J."/>
            <person name="Mondo S."/>
            <person name="Nolan M."/>
            <person name="Ohm R."/>
            <person name="Pangilinan J."/>
            <person name="Park H.-J."/>
            <person name="Ramirez L."/>
            <person name="Alfaro M."/>
            <person name="Sun H."/>
            <person name="Tritt A."/>
            <person name="Yoshinaga Y."/>
            <person name="Zwiers L.-H."/>
            <person name="Turgeon B."/>
            <person name="Goodwin S."/>
            <person name="Spatafora J."/>
            <person name="Crous P."/>
            <person name="Grigoriev I."/>
        </authorList>
    </citation>
    <scope>NUCLEOTIDE SEQUENCE</scope>
    <source>
        <strain evidence="2">CBS 133067</strain>
    </source>
</reference>
<accession>A0A9P4IAP7</accession>
<keyword evidence="3" id="KW-1185">Reference proteome</keyword>